<proteinExistence type="predicted"/>
<evidence type="ECO:0000313" key="2">
    <source>
        <dbReference type="EMBL" id="MBA2883225.1"/>
    </source>
</evidence>
<dbReference type="Proteomes" id="UP000525298">
    <property type="component" value="Unassembled WGS sequence"/>
</dbReference>
<feature type="compositionally biased region" description="Basic and acidic residues" evidence="1">
    <location>
        <begin position="11"/>
        <end position="27"/>
    </location>
</feature>
<sequence length="85" mass="9575">MENLLPLMPMKGDRQGQNHGKEDEKKTFGNLQGEGALAAMAGGKTLVALAQQFEVHPIQITNCRKNRERTTITNFSNKIMHRINR</sequence>
<comment type="caution">
    <text evidence="2">The sequence shown here is derived from an EMBL/GenBank/DDBJ whole genome shotgun (WGS) entry which is preliminary data.</text>
</comment>
<reference evidence="2 3" key="1">
    <citation type="submission" date="2020-07" db="EMBL/GenBank/DDBJ databases">
        <title>Genomic Encyclopedia of Type Strains, Phase IV (KMG-IV): sequencing the most valuable type-strain genomes for metagenomic binning, comparative biology and taxonomic classification.</title>
        <authorList>
            <person name="Goeker M."/>
        </authorList>
    </citation>
    <scope>NUCLEOTIDE SEQUENCE [LARGE SCALE GENOMIC DNA]</scope>
    <source>
        <strain evidence="2 3">DSM 17721</strain>
    </source>
</reference>
<dbReference type="RefSeq" id="WP_181552830.1">
    <property type="nucleotide sequence ID" value="NZ_JACDUS010000020.1"/>
</dbReference>
<dbReference type="EMBL" id="JACDUS010000020">
    <property type="protein sequence ID" value="MBA2883225.1"/>
    <property type="molecule type" value="Genomic_DNA"/>
</dbReference>
<organism evidence="2 3">
    <name type="scientific">Desulfosalsimonas propionicica</name>
    <dbReference type="NCBI Taxonomy" id="332175"/>
    <lineage>
        <taxon>Bacteria</taxon>
        <taxon>Pseudomonadati</taxon>
        <taxon>Thermodesulfobacteriota</taxon>
        <taxon>Desulfobacteria</taxon>
        <taxon>Desulfobacterales</taxon>
        <taxon>Desulfosalsimonadaceae</taxon>
        <taxon>Desulfosalsimonas</taxon>
    </lineage>
</organism>
<feature type="region of interest" description="Disordered" evidence="1">
    <location>
        <begin position="1"/>
        <end position="27"/>
    </location>
</feature>
<evidence type="ECO:0000313" key="3">
    <source>
        <dbReference type="Proteomes" id="UP000525298"/>
    </source>
</evidence>
<evidence type="ECO:0000256" key="1">
    <source>
        <dbReference type="SAM" id="MobiDB-lite"/>
    </source>
</evidence>
<accession>A0A7W0CCH8</accession>
<protein>
    <submittedName>
        <fullName evidence="2">Uncharacterized protein</fullName>
    </submittedName>
</protein>
<name>A0A7W0CCH8_9BACT</name>
<dbReference type="AlphaFoldDB" id="A0A7W0CCH8"/>
<gene>
    <name evidence="2" type="ORF">HNR65_003587</name>
</gene>
<keyword evidence="3" id="KW-1185">Reference proteome</keyword>